<dbReference type="Gene3D" id="3.40.50.720">
    <property type="entry name" value="NAD(P)-binding Rossmann-like Domain"/>
    <property type="match status" value="1"/>
</dbReference>
<dbReference type="PANTHER" id="PTHR24320:SF283">
    <property type="entry name" value="RETINOL DEHYDROGENASE 11"/>
    <property type="match status" value="1"/>
</dbReference>
<dbReference type="EMBL" id="JAGMVJ010000003">
    <property type="protein sequence ID" value="KAH7091931.1"/>
    <property type="molecule type" value="Genomic_DNA"/>
</dbReference>
<reference evidence="3" key="1">
    <citation type="journal article" date="2021" name="Nat. Commun.">
        <title>Genetic determinants of endophytism in the Arabidopsis root mycobiome.</title>
        <authorList>
            <person name="Mesny F."/>
            <person name="Miyauchi S."/>
            <person name="Thiergart T."/>
            <person name="Pickel B."/>
            <person name="Atanasova L."/>
            <person name="Karlsson M."/>
            <person name="Huettel B."/>
            <person name="Barry K.W."/>
            <person name="Haridas S."/>
            <person name="Chen C."/>
            <person name="Bauer D."/>
            <person name="Andreopoulos W."/>
            <person name="Pangilinan J."/>
            <person name="LaButti K."/>
            <person name="Riley R."/>
            <person name="Lipzen A."/>
            <person name="Clum A."/>
            <person name="Drula E."/>
            <person name="Henrissat B."/>
            <person name="Kohler A."/>
            <person name="Grigoriev I.V."/>
            <person name="Martin F.M."/>
            <person name="Hacquard S."/>
        </authorList>
    </citation>
    <scope>NUCLEOTIDE SEQUENCE</scope>
    <source>
        <strain evidence="3">MPI-SDFR-AT-0120</strain>
    </source>
</reference>
<comment type="caution">
    <text evidence="3">The sequence shown here is derived from an EMBL/GenBank/DDBJ whole genome shotgun (WGS) entry which is preliminary data.</text>
</comment>
<proteinExistence type="inferred from homology"/>
<keyword evidence="2" id="KW-0560">Oxidoreductase</keyword>
<dbReference type="OrthoDB" id="191139at2759"/>
<sequence>MPAPYGFETTATEVTNDFSSNIQGKAVLVTGVTPNSLGSHFVETIAAHSPSLIILASRTQAAMNITAAAIRTRSADVPIETVVVDLGSLASVRKAAATVLALKVRIDVLVLNAGLMASPYSKTVDGFESQFGICHLGHFVFGNTIIPSMLRPGLKPRVVVVSSEGHQLGPVRFTDPGFTDGQDYDKWRAYGQAKTANNLYAWSLAEKLGSKGLEAYSLHPGGIMTNLVKHIDMQGGDDVPKMLEVYRSVGSPLGFPEHIKNLKFKSHEQGTATHMVAAFADDFDANDNGKYLVDGHIATWDKVSPWARNSYDAERLWTLSESMVGEMYRFQGQQCKTK</sequence>
<evidence type="ECO:0000256" key="2">
    <source>
        <dbReference type="ARBA" id="ARBA00023002"/>
    </source>
</evidence>
<dbReference type="InterPro" id="IPR036291">
    <property type="entry name" value="NAD(P)-bd_dom_sf"/>
</dbReference>
<evidence type="ECO:0000313" key="4">
    <source>
        <dbReference type="Proteomes" id="UP000813461"/>
    </source>
</evidence>
<gene>
    <name evidence="3" type="ORF">FB567DRAFT_488305</name>
</gene>
<evidence type="ECO:0000313" key="3">
    <source>
        <dbReference type="EMBL" id="KAH7091931.1"/>
    </source>
</evidence>
<keyword evidence="4" id="KW-1185">Reference proteome</keyword>
<comment type="similarity">
    <text evidence="1">Belongs to the short-chain dehydrogenases/reductases (SDR) family.</text>
</comment>
<accession>A0A8K0RF59</accession>
<dbReference type="InterPro" id="IPR002347">
    <property type="entry name" value="SDR_fam"/>
</dbReference>
<dbReference type="SUPFAM" id="SSF51735">
    <property type="entry name" value="NAD(P)-binding Rossmann-fold domains"/>
    <property type="match status" value="1"/>
</dbReference>
<dbReference type="GO" id="GO:0016491">
    <property type="term" value="F:oxidoreductase activity"/>
    <property type="evidence" value="ECO:0007669"/>
    <property type="project" value="UniProtKB-KW"/>
</dbReference>
<organism evidence="3 4">
    <name type="scientific">Paraphoma chrysanthemicola</name>
    <dbReference type="NCBI Taxonomy" id="798071"/>
    <lineage>
        <taxon>Eukaryota</taxon>
        <taxon>Fungi</taxon>
        <taxon>Dikarya</taxon>
        <taxon>Ascomycota</taxon>
        <taxon>Pezizomycotina</taxon>
        <taxon>Dothideomycetes</taxon>
        <taxon>Pleosporomycetidae</taxon>
        <taxon>Pleosporales</taxon>
        <taxon>Pleosporineae</taxon>
        <taxon>Phaeosphaeriaceae</taxon>
        <taxon>Paraphoma</taxon>
    </lineage>
</organism>
<evidence type="ECO:0000256" key="1">
    <source>
        <dbReference type="ARBA" id="ARBA00006484"/>
    </source>
</evidence>
<dbReference type="AlphaFoldDB" id="A0A8K0RF59"/>
<protein>
    <submittedName>
        <fullName evidence="3">WW domain-containing oxidoreductase</fullName>
    </submittedName>
</protein>
<name>A0A8K0RF59_9PLEO</name>
<dbReference type="Proteomes" id="UP000813461">
    <property type="component" value="Unassembled WGS sequence"/>
</dbReference>
<dbReference type="PANTHER" id="PTHR24320">
    <property type="entry name" value="RETINOL DEHYDROGENASE"/>
    <property type="match status" value="1"/>
</dbReference>
<dbReference type="Pfam" id="PF00106">
    <property type="entry name" value="adh_short"/>
    <property type="match status" value="1"/>
</dbReference>